<dbReference type="Proteomes" id="UP000194977">
    <property type="component" value="Unassembled WGS sequence"/>
</dbReference>
<comment type="caution">
    <text evidence="1">The sequence shown here is derived from an EMBL/GenBank/DDBJ whole genome shotgun (WGS) entry which is preliminary data.</text>
</comment>
<dbReference type="EMBL" id="NARP01000035">
    <property type="protein sequence ID" value="OTP98244.1"/>
    <property type="molecule type" value="Genomic_DNA"/>
</dbReference>
<protein>
    <submittedName>
        <fullName evidence="1">Uncharacterized protein</fullName>
    </submittedName>
</protein>
<keyword evidence="3" id="KW-1185">Reference proteome</keyword>
<name>A0A242NEP1_9GAMM</name>
<dbReference type="OrthoDB" id="6423370at2"/>
<dbReference type="RefSeq" id="WP_086301562.1">
    <property type="nucleotide sequence ID" value="NZ_MZNE01000073.1"/>
</dbReference>
<evidence type="ECO:0000313" key="2">
    <source>
        <dbReference type="EMBL" id="OTQ08622.1"/>
    </source>
</evidence>
<evidence type="ECO:0000313" key="3">
    <source>
        <dbReference type="Proteomes" id="UP000194800"/>
    </source>
</evidence>
<dbReference type="AlphaFoldDB" id="A0A242NEP1"/>
<accession>A0A242NEP1</accession>
<dbReference type="EMBL" id="NART01000075">
    <property type="protein sequence ID" value="OTQ08622.1"/>
    <property type="molecule type" value="Genomic_DNA"/>
</dbReference>
<reference evidence="3 4" key="1">
    <citation type="submission" date="2017-03" db="EMBL/GenBank/DDBJ databases">
        <title>Comparative genomics of honeybee gut symbionts reveal geographically distinct and subgroup specific antibiotic resistance.</title>
        <authorList>
            <person name="Ludvigsen J."/>
            <person name="Porcellato D."/>
            <person name="Labee-Lund T.M."/>
            <person name="Amdam G.V."/>
            <person name="Rudi K."/>
        </authorList>
    </citation>
    <scope>NUCLEOTIDE SEQUENCE [LARGE SCALE GENOMIC DNA]</scope>
    <source>
        <strain evidence="1 4">A-7-12</strain>
        <strain evidence="2 3">A-9-12</strain>
    </source>
</reference>
<proteinExistence type="predicted"/>
<organism evidence="1 4">
    <name type="scientific">Gilliamella apicola</name>
    <dbReference type="NCBI Taxonomy" id="1196095"/>
    <lineage>
        <taxon>Bacteria</taxon>
        <taxon>Pseudomonadati</taxon>
        <taxon>Pseudomonadota</taxon>
        <taxon>Gammaproteobacteria</taxon>
        <taxon>Orbales</taxon>
        <taxon>Orbaceae</taxon>
        <taxon>Gilliamella</taxon>
    </lineage>
</organism>
<dbReference type="Proteomes" id="UP000194800">
    <property type="component" value="Unassembled WGS sequence"/>
</dbReference>
<gene>
    <name evidence="2" type="ORF">B6C91_11740</name>
    <name evidence="1" type="ORF">B6D08_11760</name>
</gene>
<evidence type="ECO:0000313" key="4">
    <source>
        <dbReference type="Proteomes" id="UP000194977"/>
    </source>
</evidence>
<sequence length="127" mass="15339">MYKYDDYYEDHLRKKIQKLKYAIDTKDSDMYELIGSIRDVFSSPYISTPIVSPNLVKELWILLTKVFIYSDTYDNKFDAIFAMDNIYLYSRRQNIKLCLKDLEKWREKHNKNNTTEEILECVDDILI</sequence>
<evidence type="ECO:0000313" key="1">
    <source>
        <dbReference type="EMBL" id="OTP98244.1"/>
    </source>
</evidence>